<feature type="transmembrane region" description="Helical" evidence="6">
    <location>
        <begin position="118"/>
        <end position="139"/>
    </location>
</feature>
<dbReference type="PhylomeDB" id="Q1AS82"/>
<organism evidence="7 8">
    <name type="scientific">Rubrobacter xylanophilus (strain DSM 9941 / JCM 11954 / NBRC 16129 / PRD-1)</name>
    <dbReference type="NCBI Taxonomy" id="266117"/>
    <lineage>
        <taxon>Bacteria</taxon>
        <taxon>Bacillati</taxon>
        <taxon>Actinomycetota</taxon>
        <taxon>Rubrobacteria</taxon>
        <taxon>Rubrobacterales</taxon>
        <taxon>Rubrobacteraceae</taxon>
        <taxon>Rubrobacter</taxon>
    </lineage>
</organism>
<evidence type="ECO:0000256" key="4">
    <source>
        <dbReference type="ARBA" id="ARBA00022989"/>
    </source>
</evidence>
<dbReference type="PANTHER" id="PTHR30618">
    <property type="entry name" value="NCS1 FAMILY PURINE/PYRIMIDINE TRANSPORTER"/>
    <property type="match status" value="1"/>
</dbReference>
<dbReference type="PANTHER" id="PTHR30618:SF6">
    <property type="entry name" value="NCS1 FAMILY NUCLEOBASE:CATION SYMPORTER-1"/>
    <property type="match status" value="1"/>
</dbReference>
<sequence>MAERVEEGYSGRLHNEDLAPVGEGERTWTWYSLFAMWMADVHSIGGYTFAAGLFFLGLTGWEVFVALIVGITVVYFLMNLTGIAGQRHGIPYPVLARISFGVFGANIPALIRAVIAIFWYGIQTWLASVAVQVLLLRIWPSLEQYTQNSFLGLSTLGWVCFLGLWAAQLFVLHRGMETVRRFVDWAGPAIYVAMFALAVWILAEAGWRIDLSLGSKELTAGEELLAFFTAISLVVAYFSTLLLNFCDFSRFAPTERMVKWGNFWGLPVNFTLFSLITVVTTAGSAAVFGRTIMDPVEIVARIPSTFALILGAITFAVATIGINIVANFVSPAYDISNAFPRYIDFRRGGLITAVLAVLVMPWHIYGNPVAINYFLGGLAAFLGPLFGIIIADYYLVKRGRIDVGGLYREGPSSPYWYRGGINRRAVLVFAVSAALSAVIALVPAFGPAAPFSWFIGAASGALLYLAAARRAPEALPGRAPGA</sequence>
<dbReference type="Gene3D" id="1.10.4160.10">
    <property type="entry name" value="Hydantoin permease"/>
    <property type="match status" value="1"/>
</dbReference>
<dbReference type="eggNOG" id="COG1953">
    <property type="taxonomic scope" value="Bacteria"/>
</dbReference>
<feature type="transmembrane region" description="Helical" evidence="6">
    <location>
        <begin position="371"/>
        <end position="396"/>
    </location>
</feature>
<comment type="similarity">
    <text evidence="2">Belongs to the purine-cytosine permease (2.A.39) family.</text>
</comment>
<evidence type="ECO:0000256" key="6">
    <source>
        <dbReference type="SAM" id="Phobius"/>
    </source>
</evidence>
<name>Q1AS82_RUBXD</name>
<evidence type="ECO:0000256" key="1">
    <source>
        <dbReference type="ARBA" id="ARBA00004141"/>
    </source>
</evidence>
<dbReference type="CDD" id="cd11555">
    <property type="entry name" value="SLC-NCS1sbd_u1"/>
    <property type="match status" value="1"/>
</dbReference>
<dbReference type="HOGENOM" id="CLU_021555_0_2_11"/>
<feature type="transmembrane region" description="Helical" evidence="6">
    <location>
        <begin position="425"/>
        <end position="445"/>
    </location>
</feature>
<feature type="transmembrane region" description="Helical" evidence="6">
    <location>
        <begin position="90"/>
        <end position="111"/>
    </location>
</feature>
<dbReference type="Pfam" id="PF02133">
    <property type="entry name" value="Transp_cyt_pur"/>
    <property type="match status" value="1"/>
</dbReference>
<dbReference type="InterPro" id="IPR045225">
    <property type="entry name" value="Uracil/uridine/allantoin_perm"/>
</dbReference>
<feature type="transmembrane region" description="Helical" evidence="6">
    <location>
        <begin position="223"/>
        <end position="245"/>
    </location>
</feature>
<feature type="transmembrane region" description="Helical" evidence="6">
    <location>
        <begin position="451"/>
        <end position="468"/>
    </location>
</feature>
<reference evidence="7 8" key="1">
    <citation type="submission" date="2006-06" db="EMBL/GenBank/DDBJ databases">
        <title>Complete sequence of Rubrobacter xylanophilus DSM 9941.</title>
        <authorList>
            <consortium name="US DOE Joint Genome Institute"/>
            <person name="Copeland A."/>
            <person name="Lucas S."/>
            <person name="Lapidus A."/>
            <person name="Barry K."/>
            <person name="Detter J.C."/>
            <person name="Glavina del Rio T."/>
            <person name="Hammon N."/>
            <person name="Israni S."/>
            <person name="Dalin E."/>
            <person name="Tice H."/>
            <person name="Pitluck S."/>
            <person name="Munk A.C."/>
            <person name="Brettin T."/>
            <person name="Bruce D."/>
            <person name="Han C."/>
            <person name="Tapia R."/>
            <person name="Gilna P."/>
            <person name="Schmutz J."/>
            <person name="Larimer F."/>
            <person name="Land M."/>
            <person name="Hauser L."/>
            <person name="Kyrpides N."/>
            <person name="Lykidis A."/>
            <person name="da Costa M.S."/>
            <person name="Rainey F.A."/>
            <person name="Empadinhas N."/>
            <person name="Jolivet E."/>
            <person name="Battista J.R."/>
            <person name="Richardson P."/>
        </authorList>
    </citation>
    <scope>NUCLEOTIDE SEQUENCE [LARGE SCALE GENOMIC DNA]</scope>
    <source>
        <strain evidence="8">DSM 9941 / NBRC 16129 / PRD-1</strain>
    </source>
</reference>
<keyword evidence="5 6" id="KW-0472">Membrane</keyword>
<evidence type="ECO:0000256" key="2">
    <source>
        <dbReference type="ARBA" id="ARBA00008974"/>
    </source>
</evidence>
<dbReference type="AlphaFoldDB" id="Q1AS82"/>
<dbReference type="KEGG" id="rxy:Rxyl_2834"/>
<feature type="transmembrane region" description="Helical" evidence="6">
    <location>
        <begin position="182"/>
        <end position="203"/>
    </location>
</feature>
<evidence type="ECO:0000256" key="5">
    <source>
        <dbReference type="ARBA" id="ARBA00023136"/>
    </source>
</evidence>
<dbReference type="InterPro" id="IPR012681">
    <property type="entry name" value="NCS1"/>
</dbReference>
<dbReference type="STRING" id="266117.Rxyl_2834"/>
<accession>Q1AS82</accession>
<feature type="transmembrane region" description="Helical" evidence="6">
    <location>
        <begin position="349"/>
        <end position="365"/>
    </location>
</feature>
<dbReference type="NCBIfam" id="TIGR00800">
    <property type="entry name" value="ncs1"/>
    <property type="match status" value="1"/>
</dbReference>
<proteinExistence type="inferred from homology"/>
<feature type="transmembrane region" description="Helical" evidence="6">
    <location>
        <begin position="34"/>
        <end position="56"/>
    </location>
</feature>
<dbReference type="OrthoDB" id="6083029at2"/>
<feature type="transmembrane region" description="Helical" evidence="6">
    <location>
        <begin position="151"/>
        <end position="170"/>
    </location>
</feature>
<dbReference type="EMBL" id="CP000386">
    <property type="protein sequence ID" value="ABG05746.1"/>
    <property type="molecule type" value="Genomic_DNA"/>
</dbReference>
<keyword evidence="3 6" id="KW-0812">Transmembrane</keyword>
<keyword evidence="4 6" id="KW-1133">Transmembrane helix</keyword>
<keyword evidence="8" id="KW-1185">Reference proteome</keyword>
<comment type="subcellular location">
    <subcellularLocation>
        <location evidence="1">Membrane</location>
        <topology evidence="1">Multi-pass membrane protein</topology>
    </subcellularLocation>
</comment>
<evidence type="ECO:0000313" key="7">
    <source>
        <dbReference type="EMBL" id="ABG05746.1"/>
    </source>
</evidence>
<protein>
    <submittedName>
        <fullName evidence="7">NCS1 nucleoside transporter family</fullName>
    </submittedName>
</protein>
<dbReference type="RefSeq" id="WP_011565755.1">
    <property type="nucleotide sequence ID" value="NC_008148.1"/>
</dbReference>
<feature type="transmembrane region" description="Helical" evidence="6">
    <location>
        <begin position="63"/>
        <end position="84"/>
    </location>
</feature>
<dbReference type="GO" id="GO:0015205">
    <property type="term" value="F:nucleobase transmembrane transporter activity"/>
    <property type="evidence" value="ECO:0007669"/>
    <property type="project" value="TreeGrafter"/>
</dbReference>
<dbReference type="InterPro" id="IPR001248">
    <property type="entry name" value="Pur-cyt_permease"/>
</dbReference>
<feature type="transmembrane region" description="Helical" evidence="6">
    <location>
        <begin position="266"/>
        <end position="288"/>
    </location>
</feature>
<feature type="transmembrane region" description="Helical" evidence="6">
    <location>
        <begin position="308"/>
        <end position="329"/>
    </location>
</feature>
<evidence type="ECO:0000256" key="3">
    <source>
        <dbReference type="ARBA" id="ARBA00022692"/>
    </source>
</evidence>
<evidence type="ECO:0000313" key="8">
    <source>
        <dbReference type="Proteomes" id="UP000006637"/>
    </source>
</evidence>
<dbReference type="GO" id="GO:0005886">
    <property type="term" value="C:plasma membrane"/>
    <property type="evidence" value="ECO:0007669"/>
    <property type="project" value="TreeGrafter"/>
</dbReference>
<gene>
    <name evidence="7" type="ordered locus">Rxyl_2834</name>
</gene>
<dbReference type="Proteomes" id="UP000006637">
    <property type="component" value="Chromosome"/>
</dbReference>